<dbReference type="RefSeq" id="WP_053961319.1">
    <property type="nucleotide sequence ID" value="NZ_CAJPTR010000002.1"/>
</dbReference>
<dbReference type="InterPro" id="IPR011060">
    <property type="entry name" value="RibuloseP-bd_barrel"/>
</dbReference>
<evidence type="ECO:0000256" key="5">
    <source>
        <dbReference type="ARBA" id="ARBA00001954"/>
    </source>
</evidence>
<feature type="binding site" evidence="10 13">
    <location>
        <position position="33"/>
    </location>
    <ligand>
        <name>a divalent metal cation</name>
        <dbReference type="ChEBI" id="CHEBI:60240"/>
    </ligand>
</feature>
<feature type="binding site" evidence="14">
    <location>
        <position position="177"/>
    </location>
    <ligand>
        <name>substrate</name>
    </ligand>
</feature>
<comment type="pathway">
    <text evidence="10">Carbohydrate degradation.</text>
</comment>
<dbReference type="PROSITE" id="PS01086">
    <property type="entry name" value="RIBUL_P_3_EPIMER_2"/>
    <property type="match status" value="1"/>
</dbReference>
<evidence type="ECO:0000256" key="1">
    <source>
        <dbReference type="ARBA" id="ARBA00001782"/>
    </source>
</evidence>
<dbReference type="InterPro" id="IPR000056">
    <property type="entry name" value="Ribul_P_3_epim-like"/>
</dbReference>
<dbReference type="PANTHER" id="PTHR11749">
    <property type="entry name" value="RIBULOSE-5-PHOSPHATE-3-EPIMERASE"/>
    <property type="match status" value="1"/>
</dbReference>
<proteinExistence type="inferred from homology"/>
<feature type="binding site" evidence="10 13">
    <location>
        <position position="175"/>
    </location>
    <ligand>
        <name>a divalent metal cation</name>
        <dbReference type="ChEBI" id="CHEBI:60240"/>
    </ligand>
</feature>
<keyword evidence="13" id="KW-0464">Manganese</keyword>
<dbReference type="OrthoDB" id="1645589at2"/>
<dbReference type="PIRSF" id="PIRSF001461">
    <property type="entry name" value="RPE"/>
    <property type="match status" value="1"/>
</dbReference>
<feature type="binding site" evidence="10 13">
    <location>
        <position position="66"/>
    </location>
    <ligand>
        <name>a divalent metal cation</name>
        <dbReference type="ChEBI" id="CHEBI:60240"/>
    </ligand>
</feature>
<dbReference type="CDD" id="cd00429">
    <property type="entry name" value="RPE"/>
    <property type="match status" value="1"/>
</dbReference>
<dbReference type="NCBIfam" id="TIGR01163">
    <property type="entry name" value="rpe"/>
    <property type="match status" value="1"/>
</dbReference>
<dbReference type="GO" id="GO:0004750">
    <property type="term" value="F:D-ribulose-phosphate 3-epimerase activity"/>
    <property type="evidence" value="ECO:0007669"/>
    <property type="project" value="UniProtKB-UniRule"/>
</dbReference>
<reference evidence="16 18" key="3">
    <citation type="submission" date="2019-04" db="EMBL/GenBank/DDBJ databases">
        <authorList>
            <person name="Seth-Smith MB H."/>
            <person name="Seth-Smith H."/>
        </authorList>
    </citation>
    <scope>NUCLEOTIDE SEQUENCE [LARGE SCALE GENOMIC DNA]</scope>
    <source>
        <strain evidence="16">USB-603019</strain>
    </source>
</reference>
<evidence type="ECO:0000256" key="2">
    <source>
        <dbReference type="ARBA" id="ARBA00001936"/>
    </source>
</evidence>
<dbReference type="Pfam" id="PF00834">
    <property type="entry name" value="Ribul_P_3_epim"/>
    <property type="match status" value="1"/>
</dbReference>
<dbReference type="AlphaFoldDB" id="A0A0M4MYR5"/>
<organism evidence="15 17">
    <name type="scientific">Lawsonella clevelandensis</name>
    <dbReference type="NCBI Taxonomy" id="1528099"/>
    <lineage>
        <taxon>Bacteria</taxon>
        <taxon>Bacillati</taxon>
        <taxon>Actinomycetota</taxon>
        <taxon>Actinomycetes</taxon>
        <taxon>Mycobacteriales</taxon>
        <taxon>Lawsonellaceae</taxon>
        <taxon>Lawsonella</taxon>
    </lineage>
</organism>
<dbReference type="STRING" id="1528099.AL705_00345"/>
<dbReference type="GO" id="GO:0046872">
    <property type="term" value="F:metal ion binding"/>
    <property type="evidence" value="ECO:0007669"/>
    <property type="project" value="UniProtKB-UniRule"/>
</dbReference>
<comment type="cofactor">
    <cofactor evidence="10 13">
        <name>a divalent metal cation</name>
        <dbReference type="ChEBI" id="CHEBI:60240"/>
    </cofactor>
    <text evidence="10 13">Binds 1 divalent metal cation per subunit.</text>
</comment>
<comment type="function">
    <text evidence="10">Catalyzes the reversible epimerization of D-ribulose 5-phosphate to D-xylulose 5-phosphate.</text>
</comment>
<keyword evidence="13" id="KW-0170">Cobalt</keyword>
<feature type="binding site" evidence="10 14">
    <location>
        <position position="10"/>
    </location>
    <ligand>
        <name>substrate</name>
    </ligand>
</feature>
<evidence type="ECO:0000313" key="15">
    <source>
        <dbReference type="EMBL" id="ALE18436.1"/>
    </source>
</evidence>
<evidence type="ECO:0000256" key="12">
    <source>
        <dbReference type="PIRSR" id="PIRSR001461-1"/>
    </source>
</evidence>
<dbReference type="InterPro" id="IPR013785">
    <property type="entry name" value="Aldolase_TIM"/>
</dbReference>
<dbReference type="Proteomes" id="UP000324288">
    <property type="component" value="Chromosome"/>
</dbReference>
<gene>
    <name evidence="10 16" type="primary">rpe</name>
    <name evidence="15" type="ORF">AL705_00345</name>
    <name evidence="16" type="ORF">LC603019_00074</name>
</gene>
<reference evidence="15 17" key="1">
    <citation type="journal article" date="2015" name="Genome Announc.">
        <title>Complete Genome Sequences for Two Strains of a Novel Fastidious, Partially Acid-Fast, Gram-Positive Corynebacterineae Bacterium, Derived from Human Clinical Samples.</title>
        <authorList>
            <person name="Nicholson A.C."/>
            <person name="Bell M."/>
            <person name="Humrighouse B.W."/>
            <person name="McQuiston J.R."/>
        </authorList>
    </citation>
    <scope>NUCLEOTIDE SEQUENCE [LARGE SCALE GENOMIC DNA]</scope>
    <source>
        <strain evidence="15 17">X1698</strain>
    </source>
</reference>
<keyword evidence="18" id="KW-1185">Reference proteome</keyword>
<dbReference type="PROSITE" id="PS01085">
    <property type="entry name" value="RIBUL_P_3_EPIMER_1"/>
    <property type="match status" value="1"/>
</dbReference>
<dbReference type="Gene3D" id="3.20.20.70">
    <property type="entry name" value="Aldolase class I"/>
    <property type="match status" value="1"/>
</dbReference>
<evidence type="ECO:0000256" key="11">
    <source>
        <dbReference type="PIRNR" id="PIRNR001461"/>
    </source>
</evidence>
<evidence type="ECO:0000256" key="9">
    <source>
        <dbReference type="ARBA" id="ARBA00023235"/>
    </source>
</evidence>
<name>A0A0M4MYR5_9ACTN</name>
<evidence type="ECO:0000256" key="7">
    <source>
        <dbReference type="ARBA" id="ARBA00013188"/>
    </source>
</evidence>
<keyword evidence="8 10" id="KW-0479">Metal-binding</keyword>
<accession>A0A0M4MYR5</accession>
<keyword evidence="10 11" id="KW-0119">Carbohydrate metabolism</keyword>
<comment type="cofactor">
    <cofactor evidence="3">
        <name>Co(2+)</name>
        <dbReference type="ChEBI" id="CHEBI:48828"/>
    </cofactor>
</comment>
<reference evidence="15" key="2">
    <citation type="journal article" date="2016" name="Int. J. Syst. Evol. Microbiol.">
        <title>Lawsonella clevelandensis gen. nov., sp. nov., a new member of the suborder Corynebacterineae isolated from human abscesses.</title>
        <authorList>
            <person name="Bell M.E."/>
            <person name="Bernard K.A."/>
            <person name="Harrington S.M."/>
            <person name="Patel N.B."/>
            <person name="Tucker T.A."/>
            <person name="Metcalfe M.G."/>
            <person name="McQuiston J.R."/>
        </authorList>
    </citation>
    <scope>NUCLEOTIDE SEQUENCE</scope>
    <source>
        <strain evidence="15">X1698</strain>
    </source>
</reference>
<dbReference type="EMBL" id="CP012390">
    <property type="protein sequence ID" value="ALE18436.1"/>
    <property type="molecule type" value="Genomic_DNA"/>
</dbReference>
<dbReference type="KEGG" id="cbq:AL705_00345"/>
<evidence type="ECO:0000256" key="10">
    <source>
        <dbReference type="HAMAP-Rule" id="MF_02227"/>
    </source>
</evidence>
<evidence type="ECO:0000313" key="17">
    <source>
        <dbReference type="Proteomes" id="UP000068137"/>
    </source>
</evidence>
<evidence type="ECO:0000313" key="16">
    <source>
        <dbReference type="EMBL" id="VHN99530.1"/>
    </source>
</evidence>
<evidence type="ECO:0000313" key="18">
    <source>
        <dbReference type="Proteomes" id="UP000324288"/>
    </source>
</evidence>
<evidence type="ECO:0000256" key="6">
    <source>
        <dbReference type="ARBA" id="ARBA00009541"/>
    </source>
</evidence>
<sequence>MQREPIIAPSILSADFAHLADDVDAIATADWVHVDVMDGHFVPNLSFGLPVMKAVSKVTEMPLDVHLMIEDPERWAPDYAKAGAHSVTFHVEASPDPAALCRTLRELGTKSAISVKPGTAIEPYFDILDDVDMVLIMSVEPGFGGQSFMAEVLDKVRALRQEIDRRGLSTLIEIDGGIAADTIGASYQAGVDAFVAGSAVYNQADRAAAIAQLREAAVA</sequence>
<dbReference type="InterPro" id="IPR026019">
    <property type="entry name" value="Ribul_P_3_epim"/>
</dbReference>
<dbReference type="GO" id="GO:0005737">
    <property type="term" value="C:cytoplasm"/>
    <property type="evidence" value="ECO:0007669"/>
    <property type="project" value="UniProtKB-ARBA"/>
</dbReference>
<comment type="catalytic activity">
    <reaction evidence="1 10 11">
        <text>D-ribulose 5-phosphate = D-xylulose 5-phosphate</text>
        <dbReference type="Rhea" id="RHEA:13677"/>
        <dbReference type="ChEBI" id="CHEBI:57737"/>
        <dbReference type="ChEBI" id="CHEBI:58121"/>
        <dbReference type="EC" id="5.1.3.1"/>
    </reaction>
</comment>
<feature type="binding site" evidence="10 14">
    <location>
        <begin position="142"/>
        <end position="145"/>
    </location>
    <ligand>
        <name>substrate</name>
    </ligand>
</feature>
<dbReference type="EC" id="5.1.3.1" evidence="7 10"/>
<comment type="similarity">
    <text evidence="6 10 11">Belongs to the ribulose-phosphate 3-epimerase family.</text>
</comment>
<dbReference type="HAMAP" id="MF_02227">
    <property type="entry name" value="RPE"/>
    <property type="match status" value="1"/>
</dbReference>
<dbReference type="EMBL" id="LR584267">
    <property type="protein sequence ID" value="VHN99530.1"/>
    <property type="molecule type" value="Genomic_DNA"/>
</dbReference>
<keyword evidence="9 10" id="KW-0413">Isomerase</keyword>
<dbReference type="NCBIfam" id="NF004076">
    <property type="entry name" value="PRK05581.1-4"/>
    <property type="match status" value="1"/>
</dbReference>
<evidence type="ECO:0000256" key="14">
    <source>
        <dbReference type="PIRSR" id="PIRSR001461-3"/>
    </source>
</evidence>
<evidence type="ECO:0000256" key="13">
    <source>
        <dbReference type="PIRSR" id="PIRSR001461-2"/>
    </source>
</evidence>
<dbReference type="Proteomes" id="UP000068137">
    <property type="component" value="Chromosome"/>
</dbReference>
<dbReference type="GeneID" id="84894084"/>
<feature type="binding site" evidence="10 14">
    <location>
        <position position="66"/>
    </location>
    <ligand>
        <name>substrate</name>
    </ligand>
</feature>
<feature type="active site" description="Proton acceptor" evidence="10 12">
    <location>
        <position position="35"/>
    </location>
</feature>
<keyword evidence="13" id="KW-0862">Zinc</keyword>
<feature type="binding site" evidence="10 13">
    <location>
        <position position="35"/>
    </location>
    <ligand>
        <name>a divalent metal cation</name>
        <dbReference type="ChEBI" id="CHEBI:60240"/>
    </ligand>
</feature>
<dbReference type="FunFam" id="3.20.20.70:FF:000004">
    <property type="entry name" value="Ribulose-phosphate 3-epimerase"/>
    <property type="match status" value="1"/>
</dbReference>
<dbReference type="GO" id="GO:0019323">
    <property type="term" value="P:pentose catabolic process"/>
    <property type="evidence" value="ECO:0007669"/>
    <property type="project" value="UniProtKB-UniRule"/>
</dbReference>
<feature type="active site" description="Proton donor" evidence="10 12">
    <location>
        <position position="175"/>
    </location>
</feature>
<dbReference type="GO" id="GO:0006098">
    <property type="term" value="P:pentose-phosphate shunt"/>
    <property type="evidence" value="ECO:0007669"/>
    <property type="project" value="UniProtKB-UniRule"/>
</dbReference>
<comment type="cofactor">
    <cofactor evidence="4">
        <name>Zn(2+)</name>
        <dbReference type="ChEBI" id="CHEBI:29105"/>
    </cofactor>
</comment>
<evidence type="ECO:0000256" key="8">
    <source>
        <dbReference type="ARBA" id="ARBA00022723"/>
    </source>
</evidence>
<feature type="binding site" evidence="10 14">
    <location>
        <begin position="197"/>
        <end position="198"/>
    </location>
    <ligand>
        <name>substrate</name>
    </ligand>
</feature>
<dbReference type="PATRIC" id="fig|1528099.3.peg.73"/>
<feature type="binding site" evidence="10">
    <location>
        <begin position="175"/>
        <end position="177"/>
    </location>
    <ligand>
        <name>substrate</name>
    </ligand>
</feature>
<dbReference type="SUPFAM" id="SSF51366">
    <property type="entry name" value="Ribulose-phoshate binding barrel"/>
    <property type="match status" value="1"/>
</dbReference>
<evidence type="ECO:0000256" key="3">
    <source>
        <dbReference type="ARBA" id="ARBA00001941"/>
    </source>
</evidence>
<comment type="cofactor">
    <cofactor evidence="5">
        <name>Fe(2+)</name>
        <dbReference type="ChEBI" id="CHEBI:29033"/>
    </cofactor>
</comment>
<protein>
    <recommendedName>
        <fullName evidence="7 10">Ribulose-phosphate 3-epimerase</fullName>
        <ecNumber evidence="7 10">5.1.3.1</ecNumber>
    </recommendedName>
</protein>
<evidence type="ECO:0000256" key="4">
    <source>
        <dbReference type="ARBA" id="ARBA00001947"/>
    </source>
</evidence>
<comment type="cofactor">
    <cofactor evidence="2">
        <name>Mn(2+)</name>
        <dbReference type="ChEBI" id="CHEBI:29035"/>
    </cofactor>
</comment>